<accession>A0A3R8ZBA5</accession>
<evidence type="ECO:0000313" key="2">
    <source>
        <dbReference type="EMBL" id="RSB28227.1"/>
    </source>
</evidence>
<evidence type="ECO:0000256" key="1">
    <source>
        <dbReference type="SAM" id="Phobius"/>
    </source>
</evidence>
<dbReference type="Proteomes" id="UP000275321">
    <property type="component" value="Unassembled WGS sequence"/>
</dbReference>
<organism evidence="2 3">
    <name type="scientific">Enterobacter cloacae</name>
    <dbReference type="NCBI Taxonomy" id="550"/>
    <lineage>
        <taxon>Bacteria</taxon>
        <taxon>Pseudomonadati</taxon>
        <taxon>Pseudomonadota</taxon>
        <taxon>Gammaproteobacteria</taxon>
        <taxon>Enterobacterales</taxon>
        <taxon>Enterobacteriaceae</taxon>
        <taxon>Enterobacter</taxon>
        <taxon>Enterobacter cloacae complex</taxon>
    </lineage>
</organism>
<name>A0A3R8ZBA5_ENTCL</name>
<dbReference type="EMBL" id="RHWT01000035">
    <property type="protein sequence ID" value="RSB28227.1"/>
    <property type="molecule type" value="Genomic_DNA"/>
</dbReference>
<gene>
    <name evidence="2" type="ORF">EGK68_20415</name>
</gene>
<comment type="caution">
    <text evidence="2">The sequence shown here is derived from an EMBL/GenBank/DDBJ whole genome shotgun (WGS) entry which is preliminary data.</text>
</comment>
<reference evidence="2 3" key="1">
    <citation type="submission" date="2018-10" db="EMBL/GenBank/DDBJ databases">
        <title>Transmission dynamics of multidrug resistant bacteria on intensive care unit surfaces.</title>
        <authorList>
            <person name="D'Souza A.W."/>
            <person name="Potter R.F."/>
            <person name="Wallace M."/>
            <person name="Shupe A."/>
            <person name="Patel S."/>
            <person name="Sun S."/>
            <person name="Gul D."/>
            <person name="Kwon J.H."/>
            <person name="Andleeb S."/>
            <person name="Burnham C.-A.D."/>
            <person name="Dantas G."/>
        </authorList>
    </citation>
    <scope>NUCLEOTIDE SEQUENCE [LARGE SCALE GENOMIC DNA]</scope>
    <source>
        <strain evidence="2 3">EC_073</strain>
    </source>
</reference>
<protein>
    <submittedName>
        <fullName evidence="2">Uncharacterized protein</fullName>
    </submittedName>
</protein>
<proteinExistence type="predicted"/>
<evidence type="ECO:0000313" key="3">
    <source>
        <dbReference type="Proteomes" id="UP000275321"/>
    </source>
</evidence>
<keyword evidence="1" id="KW-0812">Transmembrane</keyword>
<dbReference type="AlphaFoldDB" id="A0A3R8ZBA5"/>
<dbReference type="RefSeq" id="WP_125366113.1">
    <property type="nucleotide sequence ID" value="NZ_RHWT01000035.1"/>
</dbReference>
<sequence length="122" mass="13533">MMGYAIGSFFGMMMISTAYAFIYTRIGKALSLKITQAWAHRPARFIILMIFAAQGIVCLGMHLISLYLLYLGATFEPYTGSYGYEYTGEDKISTAWIFFGAAMATCLLADLLKGIFVLTFAD</sequence>
<keyword evidence="1" id="KW-0472">Membrane</keyword>
<feature type="transmembrane region" description="Helical" evidence="1">
    <location>
        <begin position="6"/>
        <end position="24"/>
    </location>
</feature>
<feature type="transmembrane region" description="Helical" evidence="1">
    <location>
        <begin position="45"/>
        <end position="75"/>
    </location>
</feature>
<keyword evidence="1" id="KW-1133">Transmembrane helix</keyword>
<feature type="transmembrane region" description="Helical" evidence="1">
    <location>
        <begin position="95"/>
        <end position="121"/>
    </location>
</feature>